<feature type="transmembrane region" description="Helical" evidence="7">
    <location>
        <begin position="446"/>
        <end position="468"/>
    </location>
</feature>
<organism evidence="9 10">
    <name type="scientific">Actinomadura gamaensis</name>
    <dbReference type="NCBI Taxonomy" id="1763541"/>
    <lineage>
        <taxon>Bacteria</taxon>
        <taxon>Bacillati</taxon>
        <taxon>Actinomycetota</taxon>
        <taxon>Actinomycetes</taxon>
        <taxon>Streptosporangiales</taxon>
        <taxon>Thermomonosporaceae</taxon>
        <taxon>Actinomadura</taxon>
    </lineage>
</organism>
<evidence type="ECO:0000256" key="2">
    <source>
        <dbReference type="ARBA" id="ARBA00022448"/>
    </source>
</evidence>
<keyword evidence="5 7" id="KW-1133">Transmembrane helix</keyword>
<feature type="transmembrane region" description="Helical" evidence="7">
    <location>
        <begin position="20"/>
        <end position="38"/>
    </location>
</feature>
<dbReference type="InterPro" id="IPR004638">
    <property type="entry name" value="EmrB-like"/>
</dbReference>
<dbReference type="PANTHER" id="PTHR42718">
    <property type="entry name" value="MAJOR FACILITATOR SUPERFAMILY MULTIDRUG TRANSPORTER MFSC"/>
    <property type="match status" value="1"/>
</dbReference>
<dbReference type="Pfam" id="PF07690">
    <property type="entry name" value="MFS_1"/>
    <property type="match status" value="1"/>
</dbReference>
<evidence type="ECO:0000256" key="1">
    <source>
        <dbReference type="ARBA" id="ARBA00004651"/>
    </source>
</evidence>
<evidence type="ECO:0000256" key="6">
    <source>
        <dbReference type="ARBA" id="ARBA00023136"/>
    </source>
</evidence>
<keyword evidence="3" id="KW-1003">Cell membrane</keyword>
<dbReference type="EMBL" id="JBHSIT010000009">
    <property type="protein sequence ID" value="MFC4911328.1"/>
    <property type="molecule type" value="Genomic_DNA"/>
</dbReference>
<dbReference type="Proteomes" id="UP001595872">
    <property type="component" value="Unassembled WGS sequence"/>
</dbReference>
<feature type="transmembrane region" description="Helical" evidence="7">
    <location>
        <begin position="147"/>
        <end position="169"/>
    </location>
</feature>
<keyword evidence="6 7" id="KW-0472">Membrane</keyword>
<feature type="transmembrane region" description="Helical" evidence="7">
    <location>
        <begin position="58"/>
        <end position="81"/>
    </location>
</feature>
<feature type="domain" description="Major facilitator superfamily (MFS) profile" evidence="8">
    <location>
        <begin position="23"/>
        <end position="473"/>
    </location>
</feature>
<evidence type="ECO:0000259" key="8">
    <source>
        <dbReference type="PROSITE" id="PS50850"/>
    </source>
</evidence>
<dbReference type="InterPro" id="IPR020846">
    <property type="entry name" value="MFS_dom"/>
</dbReference>
<feature type="transmembrane region" description="Helical" evidence="7">
    <location>
        <begin position="321"/>
        <end position="342"/>
    </location>
</feature>
<feature type="transmembrane region" description="Helical" evidence="7">
    <location>
        <begin position="175"/>
        <end position="193"/>
    </location>
</feature>
<evidence type="ECO:0000256" key="5">
    <source>
        <dbReference type="ARBA" id="ARBA00022989"/>
    </source>
</evidence>
<feature type="transmembrane region" description="Helical" evidence="7">
    <location>
        <begin position="244"/>
        <end position="263"/>
    </location>
</feature>
<sequence length="473" mass="48986">MAETTLSPPPPDARRLSPALLRLAGVIMLASLMMQLDMTMTGIATKTLLRRFDTTLSTVQWVTTGYMLAMAVVIPVAGWGMERYGARAVWMTSLALFLAGSVACGAAWSIWSLIAFRVVQGLGGGLILPLAHAIAAREAGPERLGRMTAAIAVPSLLGPVLGPVLGGWIVSDLNWRWIFFVNVPVCAAALVLSPRAVPSGRTGPSGRGPGRAPLDVLGLVLLAAASAALVYGCAEIGRLGSFGSARVIVALAAGIVLLAAFVAHALRPGVEPIIDPRLFRSRRFAAPAAGILLATALMFGALGLLPLYYQQARGENALHTGLMMIPFGVGMGVALAVNGLLADRVPARLLAVAGTVLTGAGALIFTRLDTHTGAVTTGFAQVLYGAGIGGLLVTILTAGMRSVAPDAIPRASTALRILQQMGGSFGSALLFVILQRREAGHPGGQAFGSTFWWLVGFAAITLVATLALPSRRP</sequence>
<dbReference type="InterPro" id="IPR036259">
    <property type="entry name" value="MFS_trans_sf"/>
</dbReference>
<dbReference type="NCBIfam" id="TIGR00711">
    <property type="entry name" value="efflux_EmrB"/>
    <property type="match status" value="1"/>
</dbReference>
<comment type="subcellular location">
    <subcellularLocation>
        <location evidence="1">Cell membrane</location>
        <topology evidence="1">Multi-pass membrane protein</topology>
    </subcellularLocation>
</comment>
<accession>A0ABV9U4D8</accession>
<dbReference type="InterPro" id="IPR011701">
    <property type="entry name" value="MFS"/>
</dbReference>
<dbReference type="Gene3D" id="1.20.1720.10">
    <property type="entry name" value="Multidrug resistance protein D"/>
    <property type="match status" value="1"/>
</dbReference>
<evidence type="ECO:0000313" key="10">
    <source>
        <dbReference type="Proteomes" id="UP001595872"/>
    </source>
</evidence>
<dbReference type="PANTHER" id="PTHR42718:SF46">
    <property type="entry name" value="BLR6921 PROTEIN"/>
    <property type="match status" value="1"/>
</dbReference>
<protein>
    <submittedName>
        <fullName evidence="9">DHA2 family efflux MFS transporter permease subunit</fullName>
    </submittedName>
</protein>
<feature type="transmembrane region" description="Helical" evidence="7">
    <location>
        <begin position="88"/>
        <end position="108"/>
    </location>
</feature>
<dbReference type="SUPFAM" id="SSF103473">
    <property type="entry name" value="MFS general substrate transporter"/>
    <property type="match status" value="1"/>
</dbReference>
<feature type="transmembrane region" description="Helical" evidence="7">
    <location>
        <begin position="349"/>
        <end position="368"/>
    </location>
</feature>
<feature type="transmembrane region" description="Helical" evidence="7">
    <location>
        <begin position="374"/>
        <end position="396"/>
    </location>
</feature>
<dbReference type="RefSeq" id="WP_378260126.1">
    <property type="nucleotide sequence ID" value="NZ_JBHSIT010000009.1"/>
</dbReference>
<reference evidence="10" key="1">
    <citation type="journal article" date="2019" name="Int. J. Syst. Evol. Microbiol.">
        <title>The Global Catalogue of Microorganisms (GCM) 10K type strain sequencing project: providing services to taxonomists for standard genome sequencing and annotation.</title>
        <authorList>
            <consortium name="The Broad Institute Genomics Platform"/>
            <consortium name="The Broad Institute Genome Sequencing Center for Infectious Disease"/>
            <person name="Wu L."/>
            <person name="Ma J."/>
        </authorList>
    </citation>
    <scope>NUCLEOTIDE SEQUENCE [LARGE SCALE GENOMIC DNA]</scope>
    <source>
        <strain evidence="10">KLKA75</strain>
    </source>
</reference>
<feature type="transmembrane region" description="Helical" evidence="7">
    <location>
        <begin position="284"/>
        <end position="309"/>
    </location>
</feature>
<evidence type="ECO:0000313" key="9">
    <source>
        <dbReference type="EMBL" id="MFC4911328.1"/>
    </source>
</evidence>
<proteinExistence type="predicted"/>
<evidence type="ECO:0000256" key="7">
    <source>
        <dbReference type="SAM" id="Phobius"/>
    </source>
</evidence>
<dbReference type="Gene3D" id="1.20.1250.20">
    <property type="entry name" value="MFS general substrate transporter like domains"/>
    <property type="match status" value="1"/>
</dbReference>
<keyword evidence="2" id="KW-0813">Transport</keyword>
<dbReference type="PROSITE" id="PS50850">
    <property type="entry name" value="MFS"/>
    <property type="match status" value="1"/>
</dbReference>
<feature type="transmembrane region" description="Helical" evidence="7">
    <location>
        <begin position="214"/>
        <end position="232"/>
    </location>
</feature>
<gene>
    <name evidence="9" type="ORF">ACFPCY_28760</name>
</gene>
<keyword evidence="10" id="KW-1185">Reference proteome</keyword>
<feature type="transmembrane region" description="Helical" evidence="7">
    <location>
        <begin position="417"/>
        <end position="434"/>
    </location>
</feature>
<keyword evidence="4 7" id="KW-0812">Transmembrane</keyword>
<name>A0ABV9U4D8_9ACTN</name>
<evidence type="ECO:0000256" key="3">
    <source>
        <dbReference type="ARBA" id="ARBA00022475"/>
    </source>
</evidence>
<evidence type="ECO:0000256" key="4">
    <source>
        <dbReference type="ARBA" id="ARBA00022692"/>
    </source>
</evidence>
<comment type="caution">
    <text evidence="9">The sequence shown here is derived from an EMBL/GenBank/DDBJ whole genome shotgun (WGS) entry which is preliminary data.</text>
</comment>